<gene>
    <name evidence="1" type="ORF">ACFYWW_03375</name>
</gene>
<dbReference type="RefSeq" id="WP_387893582.1">
    <property type="nucleotide sequence ID" value="NZ_JBIAPK010000001.1"/>
</dbReference>
<evidence type="ECO:0000313" key="2">
    <source>
        <dbReference type="Proteomes" id="UP001601976"/>
    </source>
</evidence>
<sequence length="113" mass="12218">MTQRVGNLSPELAERLDSAAAETQIDVIVELRPLAISTAGSKKDRIAAAQEAFARELHTLADVVEDLNGHVVDSAWLNQTARVVMPARAVEELAAAPDVVRVTLPRHMEPESV</sequence>
<name>A0ABW6R8F1_9ACTN</name>
<organism evidence="1 2">
    <name type="scientific">Streptomyces flavidovirens</name>
    <dbReference type="NCBI Taxonomy" id="67298"/>
    <lineage>
        <taxon>Bacteria</taxon>
        <taxon>Bacillati</taxon>
        <taxon>Actinomycetota</taxon>
        <taxon>Actinomycetes</taxon>
        <taxon>Kitasatosporales</taxon>
        <taxon>Streptomycetaceae</taxon>
        <taxon>Streptomyces</taxon>
    </lineage>
</organism>
<evidence type="ECO:0000313" key="1">
    <source>
        <dbReference type="EMBL" id="MFF3337768.1"/>
    </source>
</evidence>
<accession>A0ABW6R8F1</accession>
<keyword evidence="2" id="KW-1185">Reference proteome</keyword>
<comment type="caution">
    <text evidence="1">The sequence shown here is derived from an EMBL/GenBank/DDBJ whole genome shotgun (WGS) entry which is preliminary data.</text>
</comment>
<reference evidence="1 2" key="1">
    <citation type="submission" date="2024-10" db="EMBL/GenBank/DDBJ databases">
        <title>The Natural Products Discovery Center: Release of the First 8490 Sequenced Strains for Exploring Actinobacteria Biosynthetic Diversity.</title>
        <authorList>
            <person name="Kalkreuter E."/>
            <person name="Kautsar S.A."/>
            <person name="Yang D."/>
            <person name="Bader C.D."/>
            <person name="Teijaro C.N."/>
            <person name="Fluegel L."/>
            <person name="Davis C.M."/>
            <person name="Simpson J.R."/>
            <person name="Lauterbach L."/>
            <person name="Steele A.D."/>
            <person name="Gui C."/>
            <person name="Meng S."/>
            <person name="Li G."/>
            <person name="Viehrig K."/>
            <person name="Ye F."/>
            <person name="Su P."/>
            <person name="Kiefer A.F."/>
            <person name="Nichols A."/>
            <person name="Cepeda A.J."/>
            <person name="Yan W."/>
            <person name="Fan B."/>
            <person name="Jiang Y."/>
            <person name="Adhikari A."/>
            <person name="Zheng C.-J."/>
            <person name="Schuster L."/>
            <person name="Cowan T.M."/>
            <person name="Smanski M.J."/>
            <person name="Chevrette M.G."/>
            <person name="De Carvalho L.P.S."/>
            <person name="Shen B."/>
        </authorList>
    </citation>
    <scope>NUCLEOTIDE SEQUENCE [LARGE SCALE GENOMIC DNA]</scope>
    <source>
        <strain evidence="1 2">NPDC003029</strain>
    </source>
</reference>
<dbReference type="EMBL" id="JBIAPK010000001">
    <property type="protein sequence ID" value="MFF3337768.1"/>
    <property type="molecule type" value="Genomic_DNA"/>
</dbReference>
<proteinExistence type="predicted"/>
<dbReference type="Proteomes" id="UP001601976">
    <property type="component" value="Unassembled WGS sequence"/>
</dbReference>
<protein>
    <submittedName>
        <fullName evidence="1">Uncharacterized protein</fullName>
    </submittedName>
</protein>